<sequence length="165" mass="17021">MARFAPLARLAAVVGISLFHASVALADDPLARFRGGIGSQPLAAAGAPNNVFDVNPGGRPWVIERLSADVQVDGRIRVDGRGLLLAGGNGIGTPGGQTVRARLFCAGVPHDSDETDALDAEGDFRLGGFLTPRPPNPCNTPVLLIVNVPTTAAAPVWFAAGIPKR</sequence>
<reference evidence="2 3" key="1">
    <citation type="submission" date="2019-03" db="EMBL/GenBank/DDBJ databases">
        <title>Ramlibacter henchirensis DSM 14656, whole genome shotgun sequence.</title>
        <authorList>
            <person name="Zhang X."/>
            <person name="Feng G."/>
            <person name="Zhu H."/>
        </authorList>
    </citation>
    <scope>NUCLEOTIDE SEQUENCE [LARGE SCALE GENOMIC DNA]</scope>
    <source>
        <strain evidence="2 3">DSM 14656</strain>
    </source>
</reference>
<organism evidence="2 3">
    <name type="scientific">Ramlibacter henchirensis</name>
    <dbReference type="NCBI Taxonomy" id="204072"/>
    <lineage>
        <taxon>Bacteria</taxon>
        <taxon>Pseudomonadati</taxon>
        <taxon>Pseudomonadota</taxon>
        <taxon>Betaproteobacteria</taxon>
        <taxon>Burkholderiales</taxon>
        <taxon>Comamonadaceae</taxon>
        <taxon>Ramlibacter</taxon>
    </lineage>
</organism>
<dbReference type="OrthoDB" id="6881569at2"/>
<dbReference type="Proteomes" id="UP000298180">
    <property type="component" value="Unassembled WGS sequence"/>
</dbReference>
<dbReference type="AlphaFoldDB" id="A0A4Z0C217"/>
<keyword evidence="1" id="KW-0732">Signal</keyword>
<protein>
    <submittedName>
        <fullName evidence="2">Uncharacterized protein</fullName>
    </submittedName>
</protein>
<keyword evidence="3" id="KW-1185">Reference proteome</keyword>
<evidence type="ECO:0000256" key="1">
    <source>
        <dbReference type="SAM" id="SignalP"/>
    </source>
</evidence>
<evidence type="ECO:0000313" key="2">
    <source>
        <dbReference type="EMBL" id="TFZ05553.1"/>
    </source>
</evidence>
<feature type="chain" id="PRO_5021434357" evidence="1">
    <location>
        <begin position="27"/>
        <end position="165"/>
    </location>
</feature>
<feature type="signal peptide" evidence="1">
    <location>
        <begin position="1"/>
        <end position="26"/>
    </location>
</feature>
<accession>A0A4Z0C217</accession>
<name>A0A4Z0C217_9BURK</name>
<dbReference type="RefSeq" id="WP_135261635.1">
    <property type="nucleotide sequence ID" value="NZ_SMLM01000001.1"/>
</dbReference>
<dbReference type="EMBL" id="SMLM01000001">
    <property type="protein sequence ID" value="TFZ05553.1"/>
    <property type="molecule type" value="Genomic_DNA"/>
</dbReference>
<gene>
    <name evidence="2" type="ORF">EZ313_02455</name>
</gene>
<evidence type="ECO:0000313" key="3">
    <source>
        <dbReference type="Proteomes" id="UP000298180"/>
    </source>
</evidence>
<proteinExistence type="predicted"/>
<comment type="caution">
    <text evidence="2">The sequence shown here is derived from an EMBL/GenBank/DDBJ whole genome shotgun (WGS) entry which is preliminary data.</text>
</comment>